<dbReference type="InterPro" id="IPR050515">
    <property type="entry name" value="Beta-lactam/transpept"/>
</dbReference>
<dbReference type="Proteomes" id="UP001063782">
    <property type="component" value="Chromosome"/>
</dbReference>
<dbReference type="Gene3D" id="3.30.450.330">
    <property type="match status" value="1"/>
</dbReference>
<keyword evidence="3 5" id="KW-0472">Membrane</keyword>
<dbReference type="Pfam" id="PF00905">
    <property type="entry name" value="Transpeptidase"/>
    <property type="match status" value="1"/>
</dbReference>
<reference evidence="8" key="1">
    <citation type="submission" date="2021-12" db="EMBL/GenBank/DDBJ databases">
        <title>taxonomy of Moraxella sp. ZY201224.</title>
        <authorList>
            <person name="Li F."/>
        </authorList>
    </citation>
    <scope>NUCLEOTIDE SEQUENCE</scope>
    <source>
        <strain evidence="8">ZY201224</strain>
    </source>
</reference>
<proteinExistence type="predicted"/>
<keyword evidence="5" id="KW-0812">Transmembrane</keyword>
<feature type="transmembrane region" description="Helical" evidence="5">
    <location>
        <begin position="63"/>
        <end position="84"/>
    </location>
</feature>
<evidence type="ECO:0000256" key="5">
    <source>
        <dbReference type="SAM" id="Phobius"/>
    </source>
</evidence>
<dbReference type="Gene3D" id="3.90.1310.10">
    <property type="entry name" value="Penicillin-binding protein 2a (Domain 2)"/>
    <property type="match status" value="1"/>
</dbReference>
<feature type="domain" description="Penicillin-binding protein dimerisation" evidence="7">
    <location>
        <begin position="106"/>
        <end position="306"/>
    </location>
</feature>
<dbReference type="Gene3D" id="3.40.710.10">
    <property type="entry name" value="DD-peptidase/beta-lactamase superfamily"/>
    <property type="match status" value="1"/>
</dbReference>
<comment type="subcellular location">
    <subcellularLocation>
        <location evidence="1">Membrane</location>
    </subcellularLocation>
</comment>
<keyword evidence="2" id="KW-0121">Carboxypeptidase</keyword>
<evidence type="ECO:0000313" key="8">
    <source>
        <dbReference type="EMBL" id="UXZ05600.1"/>
    </source>
</evidence>
<gene>
    <name evidence="8" type="ORF">LU297_03935</name>
</gene>
<evidence type="ECO:0000259" key="7">
    <source>
        <dbReference type="Pfam" id="PF03717"/>
    </source>
</evidence>
<evidence type="ECO:0000313" key="9">
    <source>
        <dbReference type="Proteomes" id="UP001063782"/>
    </source>
</evidence>
<dbReference type="InterPro" id="IPR005311">
    <property type="entry name" value="PBP_dimer"/>
</dbReference>
<dbReference type="Pfam" id="PF03717">
    <property type="entry name" value="PBP_dimer"/>
    <property type="match status" value="1"/>
</dbReference>
<evidence type="ECO:0000256" key="4">
    <source>
        <dbReference type="SAM" id="MobiDB-lite"/>
    </source>
</evidence>
<protein>
    <submittedName>
        <fullName evidence="8">Penicillin-binding protein 2</fullName>
    </submittedName>
</protein>
<evidence type="ECO:0000259" key="6">
    <source>
        <dbReference type="Pfam" id="PF00905"/>
    </source>
</evidence>
<feature type="compositionally biased region" description="Polar residues" evidence="4">
    <location>
        <begin position="1"/>
        <end position="12"/>
    </location>
</feature>
<keyword evidence="9" id="KW-1185">Reference proteome</keyword>
<dbReference type="InterPro" id="IPR012338">
    <property type="entry name" value="Beta-lactam/transpept-like"/>
</dbReference>
<dbReference type="InterPro" id="IPR001460">
    <property type="entry name" value="PCN-bd_Tpept"/>
</dbReference>
<dbReference type="EMBL" id="CP089977">
    <property type="protein sequence ID" value="UXZ05600.1"/>
    <property type="molecule type" value="Genomic_DNA"/>
</dbReference>
<dbReference type="RefSeq" id="WP_263077111.1">
    <property type="nucleotide sequence ID" value="NZ_CP089977.1"/>
</dbReference>
<keyword evidence="2" id="KW-0645">Protease</keyword>
<accession>A0ABY6F6U8</accession>
<feature type="domain" description="Penicillin-binding protein transpeptidase" evidence="6">
    <location>
        <begin position="349"/>
        <end position="643"/>
    </location>
</feature>
<dbReference type="PANTHER" id="PTHR30627:SF1">
    <property type="entry name" value="PEPTIDOGLYCAN D,D-TRANSPEPTIDASE FTSI"/>
    <property type="match status" value="1"/>
</dbReference>
<dbReference type="SUPFAM" id="SSF56519">
    <property type="entry name" value="Penicillin binding protein dimerisation domain"/>
    <property type="match status" value="1"/>
</dbReference>
<keyword evidence="2" id="KW-0378">Hydrolase</keyword>
<evidence type="ECO:0000256" key="3">
    <source>
        <dbReference type="ARBA" id="ARBA00023136"/>
    </source>
</evidence>
<dbReference type="SUPFAM" id="SSF56601">
    <property type="entry name" value="beta-lactamase/transpeptidase-like"/>
    <property type="match status" value="1"/>
</dbReference>
<feature type="compositionally biased region" description="Basic residues" evidence="4">
    <location>
        <begin position="18"/>
        <end position="28"/>
    </location>
</feature>
<organism evidence="8 9">
    <name type="scientific">Moraxella nasicaprae</name>
    <dbReference type="NCBI Taxonomy" id="2904122"/>
    <lineage>
        <taxon>Bacteria</taxon>
        <taxon>Pseudomonadati</taxon>
        <taxon>Pseudomonadota</taxon>
        <taxon>Gammaproteobacteria</taxon>
        <taxon>Moraxellales</taxon>
        <taxon>Moraxellaceae</taxon>
        <taxon>Moraxella</taxon>
    </lineage>
</organism>
<keyword evidence="5" id="KW-1133">Transmembrane helix</keyword>
<evidence type="ECO:0000256" key="1">
    <source>
        <dbReference type="ARBA" id="ARBA00004370"/>
    </source>
</evidence>
<feature type="region of interest" description="Disordered" evidence="4">
    <location>
        <begin position="1"/>
        <end position="28"/>
    </location>
</feature>
<sequence length="674" mass="74318">MAKKPVQTSASRVTAPLRQKRQQTRKEHTAKRFALFGNFGKRKKAKSAVEGGGYRQDAWRYHAIWLAMAAGLGILTLKSLWVSVVNAKSYMEKSEKMLTTVRKLDTQRGLILDRHGAALAANAPLQTVIFDPRAYAELFYETHKKLQQTTNPARRAKLIAELEKVDLVKIAATANYPLEKLQAAVKLNQTLDYKAENIDEQIQKSLPTGKGSRRIVLLDKVSPEVADPVLALNEKSNVLAVETQYRRYYLQAEPNAQLIGYMGRSDKDEGLIGRAGLEAQYNHYLSGEAGQLRILRDKNNKPISEIEEIKPRIDAKDLHLTIDSRLQYVLYKELEQVGRLQSARSSSGIVVDVKTGEVLAMTSWPSFNSNNLSEINGGNEQNRPLLDVFEPGSVVKPITVAAALESGKYSTSSIINTSPGSLFVGGYTIRDGANFGAITLSKLIQKSSTVASAKIALSLPTSSIVDMQRKFGFGQKTHLNFPAEAKGKVPTPKEKEYSLRSTLSYGYGQEVTLAQIAQAYATIANQGVMRPLSLVKDVKAEEPKQVISAKHAQDIIKMMELVTADGGTAKAAAINGYRVAGKTGTSRRTNPKGGYYTDQHRAIFAGMAPASSPRFVAAILVEDPRKQFYAGQVSAPVFHNVMQETLRLYNVPYDKPLYVENDTQTDSHDKPKTQ</sequence>
<dbReference type="PANTHER" id="PTHR30627">
    <property type="entry name" value="PEPTIDOGLYCAN D,D-TRANSPEPTIDASE"/>
    <property type="match status" value="1"/>
</dbReference>
<name>A0ABY6F6U8_9GAMM</name>
<evidence type="ECO:0000256" key="2">
    <source>
        <dbReference type="ARBA" id="ARBA00022645"/>
    </source>
</evidence>
<dbReference type="InterPro" id="IPR036138">
    <property type="entry name" value="PBP_dimer_sf"/>
</dbReference>